<keyword evidence="6 7" id="KW-0456">Lyase</keyword>
<comment type="pathway">
    <text evidence="3 7">Amino-acid biosynthesis; L-leucine biosynthesis; L-leucine from 3-methyl-2-oxobutanoate: step 2/4.</text>
</comment>
<dbReference type="PANTHER" id="PTHR43345:SF2">
    <property type="entry name" value="3-ISOPROPYLMALATE DEHYDRATASE SMALL SUBUNIT 1"/>
    <property type="match status" value="1"/>
</dbReference>
<comment type="similarity">
    <text evidence="4 7">Belongs to the LeuD family. LeuD type 2 subfamily.</text>
</comment>
<comment type="function">
    <text evidence="2 7">Catalyzes the isomerization between 2-isopropylmalate and 3-isopropylmalate, via the formation of 2-isopropylmaleate.</text>
</comment>
<organism evidence="9 10">
    <name type="scientific">Hwanghaeella grinnelliae</name>
    <dbReference type="NCBI Taxonomy" id="2500179"/>
    <lineage>
        <taxon>Bacteria</taxon>
        <taxon>Pseudomonadati</taxon>
        <taxon>Pseudomonadota</taxon>
        <taxon>Alphaproteobacteria</taxon>
        <taxon>Rhodospirillales</taxon>
        <taxon>Rhodospirillaceae</taxon>
        <taxon>Hwanghaeella</taxon>
    </lineage>
</organism>
<dbReference type="Pfam" id="PF00694">
    <property type="entry name" value="Aconitase_C"/>
    <property type="match status" value="1"/>
</dbReference>
<evidence type="ECO:0000313" key="9">
    <source>
        <dbReference type="EMBL" id="RVU34025.1"/>
    </source>
</evidence>
<dbReference type="RefSeq" id="WP_127768055.1">
    <property type="nucleotide sequence ID" value="NZ_SADE01000004.1"/>
</dbReference>
<dbReference type="Gene3D" id="3.20.19.10">
    <property type="entry name" value="Aconitase, domain 4"/>
    <property type="match status" value="1"/>
</dbReference>
<dbReference type="InterPro" id="IPR050075">
    <property type="entry name" value="LeuD"/>
</dbReference>
<evidence type="ECO:0000256" key="7">
    <source>
        <dbReference type="HAMAP-Rule" id="MF_01032"/>
    </source>
</evidence>
<dbReference type="OrthoDB" id="9777465at2"/>
<dbReference type="SUPFAM" id="SSF52016">
    <property type="entry name" value="LeuD/IlvD-like"/>
    <property type="match status" value="1"/>
</dbReference>
<dbReference type="NCBIfam" id="TIGR02087">
    <property type="entry name" value="LEUD_arch"/>
    <property type="match status" value="1"/>
</dbReference>
<keyword evidence="7" id="KW-0028">Amino-acid biosynthesis</keyword>
<dbReference type="InterPro" id="IPR033940">
    <property type="entry name" value="IPMI_Swivel"/>
</dbReference>
<dbReference type="HAMAP" id="MF_01032">
    <property type="entry name" value="LeuD_type2"/>
    <property type="match status" value="1"/>
</dbReference>
<comment type="caution">
    <text evidence="9">The sequence shown here is derived from an EMBL/GenBank/DDBJ whole genome shotgun (WGS) entry which is preliminary data.</text>
</comment>
<evidence type="ECO:0000256" key="6">
    <source>
        <dbReference type="ARBA" id="ARBA00023239"/>
    </source>
</evidence>
<dbReference type="InterPro" id="IPR011827">
    <property type="entry name" value="LeuD_type2/HacB/DmdB"/>
</dbReference>
<dbReference type="Proteomes" id="UP000287447">
    <property type="component" value="Unassembled WGS sequence"/>
</dbReference>
<dbReference type="EC" id="4.2.1.33" evidence="7"/>
<dbReference type="InterPro" id="IPR015928">
    <property type="entry name" value="Aconitase/3IPM_dehydase_swvl"/>
</dbReference>
<keyword evidence="7" id="KW-0432">Leucine biosynthesis</keyword>
<dbReference type="GO" id="GO:0009098">
    <property type="term" value="P:L-leucine biosynthetic process"/>
    <property type="evidence" value="ECO:0007669"/>
    <property type="project" value="UniProtKB-UniRule"/>
</dbReference>
<evidence type="ECO:0000313" key="10">
    <source>
        <dbReference type="Proteomes" id="UP000287447"/>
    </source>
</evidence>
<sequence length="168" mass="17233">MTGTAENTGRAWVYGDNVDTDLLAPGAYMKGPVETMATHCLEAIDPDFATSATAGDIVVGGKNFGMGSSREQAAQVLGILGIRAVVAKSFGGIFYRNAFNLGLLALVCPDVDKIASGDALSIDPAAGKIENLTQGTVIATEPVPDHLLNIVGAGGLVPYLEKKIKGAA</sequence>
<evidence type="ECO:0000256" key="4">
    <source>
        <dbReference type="ARBA" id="ARBA00009869"/>
    </source>
</evidence>
<evidence type="ECO:0000256" key="2">
    <source>
        <dbReference type="ARBA" id="ARBA00002695"/>
    </source>
</evidence>
<proteinExistence type="inferred from homology"/>
<evidence type="ECO:0000256" key="1">
    <source>
        <dbReference type="ARBA" id="ARBA00000491"/>
    </source>
</evidence>
<dbReference type="PANTHER" id="PTHR43345">
    <property type="entry name" value="3-ISOPROPYLMALATE DEHYDRATASE SMALL SUBUNIT 2-RELATED-RELATED"/>
    <property type="match status" value="1"/>
</dbReference>
<evidence type="ECO:0000256" key="5">
    <source>
        <dbReference type="ARBA" id="ARBA00011271"/>
    </source>
</evidence>
<feature type="domain" description="Aconitase A/isopropylmalate dehydratase small subunit swivel" evidence="8">
    <location>
        <begin position="50"/>
        <end position="109"/>
    </location>
</feature>
<dbReference type="UniPathway" id="UPA00048">
    <property type="reaction ID" value="UER00071"/>
</dbReference>
<evidence type="ECO:0000259" key="8">
    <source>
        <dbReference type="Pfam" id="PF00694"/>
    </source>
</evidence>
<dbReference type="InterPro" id="IPR000573">
    <property type="entry name" value="AconitaseA/IPMdHydase_ssu_swvl"/>
</dbReference>
<reference evidence="10" key="1">
    <citation type="submission" date="2019-01" db="EMBL/GenBank/DDBJ databases">
        <title>Gri0909 isolated from a small marine red alga.</title>
        <authorList>
            <person name="Kim J."/>
            <person name="Jeong S.E."/>
            <person name="Jeon C.O."/>
        </authorList>
    </citation>
    <scope>NUCLEOTIDE SEQUENCE [LARGE SCALE GENOMIC DNA]</scope>
    <source>
        <strain evidence="10">Gri0909</strain>
    </source>
</reference>
<keyword evidence="10" id="KW-1185">Reference proteome</keyword>
<dbReference type="GO" id="GO:0003861">
    <property type="term" value="F:3-isopropylmalate dehydratase activity"/>
    <property type="evidence" value="ECO:0007669"/>
    <property type="project" value="UniProtKB-UniRule"/>
</dbReference>
<protein>
    <recommendedName>
        <fullName evidence="7">3-isopropylmalate dehydratase small subunit</fullName>
        <ecNumber evidence="7">4.2.1.33</ecNumber>
    </recommendedName>
    <alternativeName>
        <fullName evidence="7">Alpha-IPM isomerase</fullName>
        <shortName evidence="7">IPMI</shortName>
    </alternativeName>
    <alternativeName>
        <fullName evidence="7">Isopropylmalate isomerase</fullName>
    </alternativeName>
</protein>
<dbReference type="AlphaFoldDB" id="A0A3S2W6Z7"/>
<name>A0A3S2W6Z7_9PROT</name>
<accession>A0A3S2W6Z7</accession>
<dbReference type="CDD" id="cd01577">
    <property type="entry name" value="IPMI_Swivel"/>
    <property type="match status" value="1"/>
</dbReference>
<gene>
    <name evidence="7" type="primary">leuD</name>
    <name evidence="9" type="ORF">EOI86_23170</name>
</gene>
<evidence type="ECO:0000256" key="3">
    <source>
        <dbReference type="ARBA" id="ARBA00004729"/>
    </source>
</evidence>
<comment type="subunit">
    <text evidence="5 7">Heterodimer of LeuC and LeuD.</text>
</comment>
<keyword evidence="7" id="KW-0100">Branched-chain amino acid biosynthesis</keyword>
<comment type="catalytic activity">
    <reaction evidence="1 7">
        <text>(2R,3S)-3-isopropylmalate = (2S)-2-isopropylmalate</text>
        <dbReference type="Rhea" id="RHEA:32287"/>
        <dbReference type="ChEBI" id="CHEBI:1178"/>
        <dbReference type="ChEBI" id="CHEBI:35121"/>
        <dbReference type="EC" id="4.2.1.33"/>
    </reaction>
</comment>
<dbReference type="EMBL" id="SADE01000004">
    <property type="protein sequence ID" value="RVU34025.1"/>
    <property type="molecule type" value="Genomic_DNA"/>
</dbReference>